<evidence type="ECO:0000256" key="7">
    <source>
        <dbReference type="ARBA" id="ARBA00023125"/>
    </source>
</evidence>
<keyword evidence="2" id="KW-0479">Metal-binding</keyword>
<dbReference type="FunFam" id="3.30.160.60:FF:000013">
    <property type="entry name" value="Putative zinc finger E-box-binding homeobox 2"/>
    <property type="match status" value="2"/>
</dbReference>
<evidence type="ECO:0000256" key="11">
    <source>
        <dbReference type="PROSITE-ProRule" id="PRU00042"/>
    </source>
</evidence>
<keyword evidence="6" id="KW-0805">Transcription regulation</keyword>
<dbReference type="InterPro" id="IPR009057">
    <property type="entry name" value="Homeodomain-like_sf"/>
</dbReference>
<dbReference type="AlphaFoldDB" id="A0A7R8UPC1"/>
<dbReference type="GO" id="GO:0000978">
    <property type="term" value="F:RNA polymerase II cis-regulatory region sequence-specific DNA binding"/>
    <property type="evidence" value="ECO:0007669"/>
    <property type="project" value="TreeGrafter"/>
</dbReference>
<proteinExistence type="predicted"/>
<evidence type="ECO:0000313" key="18">
    <source>
        <dbReference type="Proteomes" id="UP000594454"/>
    </source>
</evidence>
<evidence type="ECO:0000256" key="5">
    <source>
        <dbReference type="ARBA" id="ARBA00022833"/>
    </source>
</evidence>
<dbReference type="Gene3D" id="3.30.160.60">
    <property type="entry name" value="Classic Zinc Finger"/>
    <property type="match status" value="5"/>
</dbReference>
<dbReference type="Pfam" id="PF00096">
    <property type="entry name" value="zf-C2H2"/>
    <property type="match status" value="4"/>
</dbReference>
<dbReference type="OrthoDB" id="7491548at2759"/>
<dbReference type="FunFam" id="3.30.160.60:FF:000082">
    <property type="entry name" value="Putative zinc finger E-box-binding homeobox 2"/>
    <property type="match status" value="1"/>
</dbReference>
<evidence type="ECO:0000259" key="16">
    <source>
        <dbReference type="PROSITE" id="PS50157"/>
    </source>
</evidence>
<dbReference type="SUPFAM" id="SSF46689">
    <property type="entry name" value="Homeodomain-like"/>
    <property type="match status" value="1"/>
</dbReference>
<dbReference type="InterPro" id="IPR051574">
    <property type="entry name" value="ZnF_E-box_Homeobox"/>
</dbReference>
<evidence type="ECO:0000256" key="13">
    <source>
        <dbReference type="RuleBase" id="RU000682"/>
    </source>
</evidence>
<dbReference type="PROSITE" id="PS00028">
    <property type="entry name" value="ZINC_FINGER_C2H2_1"/>
    <property type="match status" value="3"/>
</dbReference>
<evidence type="ECO:0000256" key="12">
    <source>
        <dbReference type="PROSITE-ProRule" id="PRU00108"/>
    </source>
</evidence>
<keyword evidence="3" id="KW-0677">Repeat</keyword>
<keyword evidence="10 12" id="KW-0539">Nucleus</keyword>
<dbReference type="SMART" id="SM00389">
    <property type="entry name" value="HOX"/>
    <property type="match status" value="1"/>
</dbReference>
<feature type="domain" description="C2H2-type" evidence="16">
    <location>
        <begin position="692"/>
        <end position="719"/>
    </location>
</feature>
<evidence type="ECO:0000256" key="3">
    <source>
        <dbReference type="ARBA" id="ARBA00022737"/>
    </source>
</evidence>
<dbReference type="PROSITE" id="PS50071">
    <property type="entry name" value="HOMEOBOX_2"/>
    <property type="match status" value="1"/>
</dbReference>
<keyword evidence="18" id="KW-1185">Reference proteome</keyword>
<reference evidence="17 18" key="1">
    <citation type="submission" date="2020-11" db="EMBL/GenBank/DDBJ databases">
        <authorList>
            <person name="Wallbank WR R."/>
            <person name="Pardo Diaz C."/>
            <person name="Kozak K."/>
            <person name="Martin S."/>
            <person name="Jiggins C."/>
            <person name="Moest M."/>
            <person name="Warren A I."/>
            <person name="Generalovic N T."/>
            <person name="Byers J.R.P. K."/>
            <person name="Montejo-Kovacevich G."/>
            <person name="Yen C E."/>
        </authorList>
    </citation>
    <scope>NUCLEOTIDE SEQUENCE [LARGE SCALE GENOMIC DNA]</scope>
</reference>
<dbReference type="GO" id="GO:0005634">
    <property type="term" value="C:nucleus"/>
    <property type="evidence" value="ECO:0007669"/>
    <property type="project" value="UniProtKB-SubCell"/>
</dbReference>
<feature type="region of interest" description="Disordered" evidence="14">
    <location>
        <begin position="216"/>
        <end position="308"/>
    </location>
</feature>
<dbReference type="GO" id="GO:0000981">
    <property type="term" value="F:DNA-binding transcription factor activity, RNA polymerase II-specific"/>
    <property type="evidence" value="ECO:0007669"/>
    <property type="project" value="InterPro"/>
</dbReference>
<dbReference type="InterPro" id="IPR013087">
    <property type="entry name" value="Znf_C2H2_type"/>
</dbReference>
<dbReference type="FunFam" id="3.30.160.60:FF:000087">
    <property type="entry name" value="Zinc finger protein 354B"/>
    <property type="match status" value="1"/>
</dbReference>
<dbReference type="SUPFAM" id="SSF57667">
    <property type="entry name" value="beta-beta-alpha zinc fingers"/>
    <property type="match status" value="3"/>
</dbReference>
<evidence type="ECO:0000256" key="10">
    <source>
        <dbReference type="ARBA" id="ARBA00023242"/>
    </source>
</evidence>
<dbReference type="FunFam" id="3.30.160.60:FF:000744">
    <property type="entry name" value="zinc finger E-box-binding homeobox 1"/>
    <property type="match status" value="1"/>
</dbReference>
<evidence type="ECO:0000256" key="6">
    <source>
        <dbReference type="ARBA" id="ARBA00023015"/>
    </source>
</evidence>
<feature type="region of interest" description="Disordered" evidence="14">
    <location>
        <begin position="549"/>
        <end position="575"/>
    </location>
</feature>
<name>A0A7R8UPC1_HERIL</name>
<evidence type="ECO:0000256" key="4">
    <source>
        <dbReference type="ARBA" id="ARBA00022771"/>
    </source>
</evidence>
<dbReference type="SMART" id="SM00355">
    <property type="entry name" value="ZnF_C2H2"/>
    <property type="match status" value="6"/>
</dbReference>
<comment type="subcellular location">
    <subcellularLocation>
        <location evidence="1 12 13">Nucleus</location>
    </subcellularLocation>
</comment>
<gene>
    <name evidence="17" type="ORF">HERILL_LOCUS7427</name>
</gene>
<dbReference type="InterPro" id="IPR036236">
    <property type="entry name" value="Znf_C2H2_sf"/>
</dbReference>
<dbReference type="PROSITE" id="PS00027">
    <property type="entry name" value="HOMEOBOX_1"/>
    <property type="match status" value="1"/>
</dbReference>
<feature type="compositionally biased region" description="Polar residues" evidence="14">
    <location>
        <begin position="354"/>
        <end position="368"/>
    </location>
</feature>
<dbReference type="EMBL" id="LR899011">
    <property type="protein sequence ID" value="CAD7084539.1"/>
    <property type="molecule type" value="Genomic_DNA"/>
</dbReference>
<evidence type="ECO:0000256" key="14">
    <source>
        <dbReference type="SAM" id="MobiDB-lite"/>
    </source>
</evidence>
<dbReference type="GO" id="GO:0000122">
    <property type="term" value="P:negative regulation of transcription by RNA polymerase II"/>
    <property type="evidence" value="ECO:0007669"/>
    <property type="project" value="UniProtKB-ARBA"/>
</dbReference>
<dbReference type="PANTHER" id="PTHR24391:SF27">
    <property type="entry name" value="ZINC FINGER PROTEIN 1"/>
    <property type="match status" value="1"/>
</dbReference>
<feature type="DNA-binding region" description="Homeobox" evidence="12">
    <location>
        <begin position="387"/>
        <end position="446"/>
    </location>
</feature>
<evidence type="ECO:0000259" key="15">
    <source>
        <dbReference type="PROSITE" id="PS50071"/>
    </source>
</evidence>
<accession>A0A7R8UPC1</accession>
<feature type="domain" description="Homeobox" evidence="15">
    <location>
        <begin position="385"/>
        <end position="445"/>
    </location>
</feature>
<evidence type="ECO:0000256" key="8">
    <source>
        <dbReference type="ARBA" id="ARBA00023155"/>
    </source>
</evidence>
<feature type="compositionally biased region" description="Basic and acidic residues" evidence="14">
    <location>
        <begin position="376"/>
        <end position="387"/>
    </location>
</feature>
<dbReference type="CDD" id="cd00086">
    <property type="entry name" value="homeodomain"/>
    <property type="match status" value="1"/>
</dbReference>
<feature type="compositionally biased region" description="Basic and acidic residues" evidence="14">
    <location>
        <begin position="259"/>
        <end position="276"/>
    </location>
</feature>
<dbReference type="PANTHER" id="PTHR24391">
    <property type="entry name" value="HISTONE H4 TRANSCRIPTION FACTOR-RELATED"/>
    <property type="match status" value="1"/>
</dbReference>
<dbReference type="InterPro" id="IPR001356">
    <property type="entry name" value="HD"/>
</dbReference>
<dbReference type="FunCoup" id="A0A7R8UPC1">
    <property type="interactions" value="1133"/>
</dbReference>
<dbReference type="GO" id="GO:0008270">
    <property type="term" value="F:zinc ion binding"/>
    <property type="evidence" value="ECO:0007669"/>
    <property type="project" value="UniProtKB-KW"/>
</dbReference>
<feature type="domain" description="C2H2-type" evidence="16">
    <location>
        <begin position="41"/>
        <end position="72"/>
    </location>
</feature>
<organism evidence="17 18">
    <name type="scientific">Hermetia illucens</name>
    <name type="common">Black soldier fly</name>
    <dbReference type="NCBI Taxonomy" id="343691"/>
    <lineage>
        <taxon>Eukaryota</taxon>
        <taxon>Metazoa</taxon>
        <taxon>Ecdysozoa</taxon>
        <taxon>Arthropoda</taxon>
        <taxon>Hexapoda</taxon>
        <taxon>Insecta</taxon>
        <taxon>Pterygota</taxon>
        <taxon>Neoptera</taxon>
        <taxon>Endopterygota</taxon>
        <taxon>Diptera</taxon>
        <taxon>Brachycera</taxon>
        <taxon>Stratiomyomorpha</taxon>
        <taxon>Stratiomyidae</taxon>
        <taxon>Hermetiinae</taxon>
        <taxon>Hermetia</taxon>
    </lineage>
</organism>
<sequence length="751" mass="84787">MISHDESALLRKFKCTECDKAFKFKHHLKEHVRIHSGEKPFACDNCGKRFSHSGSYSSHMTSKKCISMGLKLNNNRSVLKLKLENSNNGPLAIGLTSPNSKRPTMPPNPMSYFPAGLPNVGLSSNSTPSANNNAFYPMLPKYNNYDAAAVNAALLASLQNPFYGMGLDPRIHPYSIHRLLELTAAGGTRLQANPEDMIEEVTEDVVDDQKLVMDLEDQEDKDDSKTEKSDRNSPPVEHSNERTSPDKESQSNEDQPLESPKEEVEHDPIQLKKEPFENGDDDEQHEGDISPQSNRESPEIKVEESSEEILQCGRCHKRFNHQTELVQHEKVLCSMQDHRELEKYAEPRKHDTQTSEPESANSTFVQSGSEEDVEDRESKTGSEGERKVRVRTAITEEQQTVLKEHYAINSRPSRDEFRMIAIRLGLDPRVVQVWFQNNRSRERKLNSYKTFTSPTVGNSISPAYSPSSVPITTSSSLPNLTPATNCEEQPLDLSVKKDATDAPSNSPRYGVVPLQTEAITSEAINLSCKSSRSPIPFNSLRYYGGSMSSSLRPGSDMSSLIRQTPSPSEAIPPRHPPHPNPYMLAGPRGLVPMECLLQMTPEYARNQLLGLKLGERGTSLSPGSEKRSWRDDESRISHDDEYNFHASKRIKLDTSANSDLDCPFVCDQCDKAFSKQSSLARHKYEHSGQRPYKCEECPKAFKHKHHLTEHKRLHSGEKPFQCTKCLKRFSHSGSYSQHMNHRYSYCKPYRE</sequence>
<feature type="domain" description="C2H2-type" evidence="16">
    <location>
        <begin position="13"/>
        <end position="40"/>
    </location>
</feature>
<dbReference type="PROSITE" id="PS50157">
    <property type="entry name" value="ZINC_FINGER_C2H2_2"/>
    <property type="match status" value="6"/>
</dbReference>
<evidence type="ECO:0000313" key="17">
    <source>
        <dbReference type="EMBL" id="CAD7084539.1"/>
    </source>
</evidence>
<feature type="domain" description="C2H2-type" evidence="16">
    <location>
        <begin position="310"/>
        <end position="340"/>
    </location>
</feature>
<dbReference type="Proteomes" id="UP000594454">
    <property type="component" value="Chromosome 3"/>
</dbReference>
<dbReference type="Gene3D" id="1.10.10.60">
    <property type="entry name" value="Homeodomain-like"/>
    <property type="match status" value="1"/>
</dbReference>
<evidence type="ECO:0000256" key="1">
    <source>
        <dbReference type="ARBA" id="ARBA00004123"/>
    </source>
</evidence>
<feature type="region of interest" description="Disordered" evidence="14">
    <location>
        <begin position="346"/>
        <end position="389"/>
    </location>
</feature>
<keyword evidence="8 12" id="KW-0371">Homeobox</keyword>
<keyword evidence="9" id="KW-0804">Transcription</keyword>
<keyword evidence="7 12" id="KW-0238">DNA-binding</keyword>
<dbReference type="InParanoid" id="A0A7R8UPC1"/>
<keyword evidence="5" id="KW-0862">Zinc</keyword>
<evidence type="ECO:0000256" key="2">
    <source>
        <dbReference type="ARBA" id="ARBA00022723"/>
    </source>
</evidence>
<feature type="domain" description="C2H2-type" evidence="16">
    <location>
        <begin position="664"/>
        <end position="691"/>
    </location>
</feature>
<feature type="compositionally biased region" description="Basic and acidic residues" evidence="14">
    <location>
        <begin position="238"/>
        <end position="250"/>
    </location>
</feature>
<feature type="domain" description="C2H2-type" evidence="16">
    <location>
        <begin position="720"/>
        <end position="748"/>
    </location>
</feature>
<feature type="compositionally biased region" description="Polar residues" evidence="14">
    <location>
        <begin position="549"/>
        <end position="564"/>
    </location>
</feature>
<dbReference type="Pfam" id="PF00046">
    <property type="entry name" value="Homeodomain"/>
    <property type="match status" value="1"/>
</dbReference>
<evidence type="ECO:0008006" key="19">
    <source>
        <dbReference type="Google" id="ProtNLM"/>
    </source>
</evidence>
<protein>
    <recommendedName>
        <fullName evidence="19">Zinc finger protein 1</fullName>
    </recommendedName>
</protein>
<keyword evidence="4 11" id="KW-0863">Zinc-finger</keyword>
<dbReference type="InterPro" id="IPR017970">
    <property type="entry name" value="Homeobox_CS"/>
</dbReference>
<feature type="compositionally biased region" description="Basic and acidic residues" evidence="14">
    <location>
        <begin position="222"/>
        <end position="231"/>
    </location>
</feature>
<evidence type="ECO:0000256" key="9">
    <source>
        <dbReference type="ARBA" id="ARBA00023163"/>
    </source>
</evidence>